<organism evidence="1 2">
    <name type="scientific">Streptomyces zagrosensis</name>
    <dbReference type="NCBI Taxonomy" id="1042984"/>
    <lineage>
        <taxon>Bacteria</taxon>
        <taxon>Bacillati</taxon>
        <taxon>Actinomycetota</taxon>
        <taxon>Actinomycetes</taxon>
        <taxon>Kitasatosporales</taxon>
        <taxon>Streptomycetaceae</taxon>
        <taxon>Streptomyces</taxon>
    </lineage>
</organism>
<evidence type="ECO:0000313" key="2">
    <source>
        <dbReference type="Proteomes" id="UP000588098"/>
    </source>
</evidence>
<evidence type="ECO:0000313" key="1">
    <source>
        <dbReference type="EMBL" id="MBB5938624.1"/>
    </source>
</evidence>
<dbReference type="EMBL" id="JACHJL010000017">
    <property type="protein sequence ID" value="MBB5938624.1"/>
    <property type="molecule type" value="Genomic_DNA"/>
</dbReference>
<sequence>MRLFQEVVVPPGIKFCYTCDTDEPHRPLTDNEKIWLKNQTGHKNVDGYFMCEAPKCQSAHRI</sequence>
<protein>
    <submittedName>
        <fullName evidence="1">Uncharacterized protein</fullName>
    </submittedName>
</protein>
<proteinExistence type="predicted"/>
<comment type="caution">
    <text evidence="1">The sequence shown here is derived from an EMBL/GenBank/DDBJ whole genome shotgun (WGS) entry which is preliminary data.</text>
</comment>
<dbReference type="Proteomes" id="UP000588098">
    <property type="component" value="Unassembled WGS sequence"/>
</dbReference>
<name>A0A7W9V299_9ACTN</name>
<gene>
    <name evidence="1" type="ORF">FHS42_005713</name>
</gene>
<reference evidence="1 2" key="1">
    <citation type="submission" date="2020-08" db="EMBL/GenBank/DDBJ databases">
        <title>Genomic Encyclopedia of Type Strains, Phase III (KMG-III): the genomes of soil and plant-associated and newly described type strains.</title>
        <authorList>
            <person name="Whitman W."/>
        </authorList>
    </citation>
    <scope>NUCLEOTIDE SEQUENCE [LARGE SCALE GENOMIC DNA]</scope>
    <source>
        <strain evidence="1 2">CECT 8305</strain>
    </source>
</reference>
<keyword evidence="2" id="KW-1185">Reference proteome</keyword>
<accession>A0A7W9V299</accession>
<dbReference type="RefSeq" id="WP_184576513.1">
    <property type="nucleotide sequence ID" value="NZ_JACHJL010000017.1"/>
</dbReference>
<dbReference type="AlphaFoldDB" id="A0A7W9V299"/>